<gene>
    <name evidence="1" type="ORF">AnigIFM63604_005543</name>
</gene>
<dbReference type="Proteomes" id="UP001144191">
    <property type="component" value="Unassembled WGS sequence"/>
</dbReference>
<reference evidence="1" key="1">
    <citation type="submission" date="2022-07" db="EMBL/GenBank/DDBJ databases">
        <title>Taxonomy of Aspergillus series Nigri: significant species reduction supported by multi-species coalescent approaches.</title>
        <authorList>
            <person name="Bian C."/>
            <person name="Kusuya Y."/>
            <person name="Sklenar F."/>
            <person name="D'hooge E."/>
            <person name="Yaguchi T."/>
            <person name="Takahashi H."/>
            <person name="Hubka V."/>
        </authorList>
    </citation>
    <scope>NUCLEOTIDE SEQUENCE</scope>
    <source>
        <strain evidence="1">IFM 63604</strain>
    </source>
</reference>
<proteinExistence type="predicted"/>
<dbReference type="GO" id="GO:0008168">
    <property type="term" value="F:methyltransferase activity"/>
    <property type="evidence" value="ECO:0007669"/>
    <property type="project" value="TreeGrafter"/>
</dbReference>
<dbReference type="InterPro" id="IPR029063">
    <property type="entry name" value="SAM-dependent_MTases_sf"/>
</dbReference>
<dbReference type="PANTHER" id="PTHR43591">
    <property type="entry name" value="METHYLTRANSFERASE"/>
    <property type="match status" value="1"/>
</dbReference>
<organism evidence="1 2">
    <name type="scientific">Aspergillus niger</name>
    <dbReference type="NCBI Taxonomy" id="5061"/>
    <lineage>
        <taxon>Eukaryota</taxon>
        <taxon>Fungi</taxon>
        <taxon>Dikarya</taxon>
        <taxon>Ascomycota</taxon>
        <taxon>Pezizomycotina</taxon>
        <taxon>Eurotiomycetes</taxon>
        <taxon>Eurotiomycetidae</taxon>
        <taxon>Eurotiales</taxon>
        <taxon>Aspergillaceae</taxon>
        <taxon>Aspergillus</taxon>
        <taxon>Aspergillus subgen. Circumdati</taxon>
    </lineage>
</organism>
<evidence type="ECO:0000313" key="2">
    <source>
        <dbReference type="Proteomes" id="UP001144191"/>
    </source>
</evidence>
<dbReference type="SUPFAM" id="SSF53335">
    <property type="entry name" value="S-adenosyl-L-methionine-dependent methyltransferases"/>
    <property type="match status" value="1"/>
</dbReference>
<name>A0A9W6AD92_ASPNG</name>
<dbReference type="CDD" id="cd02440">
    <property type="entry name" value="AdoMet_MTases"/>
    <property type="match status" value="1"/>
</dbReference>
<evidence type="ECO:0008006" key="3">
    <source>
        <dbReference type="Google" id="ProtNLM"/>
    </source>
</evidence>
<dbReference type="Gene3D" id="3.40.50.150">
    <property type="entry name" value="Vaccinia Virus protein VP39"/>
    <property type="match status" value="1"/>
</dbReference>
<dbReference type="EMBL" id="BRPB01000302">
    <property type="protein sequence ID" value="GLA56194.1"/>
    <property type="molecule type" value="Genomic_DNA"/>
</dbReference>
<accession>A0A9W6AD92</accession>
<sequence length="364" mass="41584">MAFKVPTFRHIHNPNTRKLNTFIMTSSNPTHSVEAQEPAVQHVEVDSDDGLLNITEDGGYPTDVGSYASSLSSSVLDYKWVNGRRFHAYKEGSYKFPNDEREQNRLNMMHYVFKIAMDGQLFLAPVDVEQPLRVLDIGTGTGLWAIEVGDQYPKIKLIQGNDLSPIQPDLVPPNVVFEVDDVESEWPPRQPFDLIHARYMCGSIQDWPKLFQQAYEQTRVGGWIEFQEFHLVTYSQDGSLDTDNKLYKWFEFLREACDIMGRPVDVGAKLPEYAAAAGFSNIHHRIYPLPMGPWPKDPQLKEAGTLNILQVLEGLEACSVATFTHVLGWTMDEVKQFLEEVRRDAMKKGVHLMHNFHVVYAQRL</sequence>
<dbReference type="AlphaFoldDB" id="A0A9W6AD92"/>
<comment type="caution">
    <text evidence="1">The sequence shown here is derived from an EMBL/GenBank/DDBJ whole genome shotgun (WGS) entry which is preliminary data.</text>
</comment>
<dbReference type="Pfam" id="PF13489">
    <property type="entry name" value="Methyltransf_23"/>
    <property type="match status" value="1"/>
</dbReference>
<evidence type="ECO:0000313" key="1">
    <source>
        <dbReference type="EMBL" id="GLA56194.1"/>
    </source>
</evidence>
<dbReference type="PANTHER" id="PTHR43591:SF10">
    <property type="entry name" value="ABC TRANSMEMBRANE TYPE-1 DOMAIN-CONTAINING PROTEIN-RELATED"/>
    <property type="match status" value="1"/>
</dbReference>
<protein>
    <recommendedName>
        <fullName evidence="3">S-adenosyl-L-methionine-dependent methyltransferase</fullName>
    </recommendedName>
</protein>